<evidence type="ECO:0000256" key="8">
    <source>
        <dbReference type="ARBA" id="ARBA00032554"/>
    </source>
</evidence>
<evidence type="ECO:0000256" key="4">
    <source>
        <dbReference type="ARBA" id="ARBA00022679"/>
    </source>
</evidence>
<dbReference type="UniPathway" id="UPA00056">
    <property type="reaction ID" value="UER00094"/>
</dbReference>
<feature type="active site" evidence="9">
    <location>
        <position position="150"/>
    </location>
</feature>
<keyword evidence="9" id="KW-0414">Isoprene biosynthesis</keyword>
<dbReference type="RefSeq" id="WP_151756927.1">
    <property type="nucleotide sequence ID" value="NZ_BKZW01000001.1"/>
</dbReference>
<gene>
    <name evidence="9 12" type="primary">ispE</name>
    <name evidence="12" type="ORF">KDW_32860</name>
</gene>
<evidence type="ECO:0000256" key="5">
    <source>
        <dbReference type="ARBA" id="ARBA00022741"/>
    </source>
</evidence>
<name>A0A5J4KI25_9CHLR</name>
<evidence type="ECO:0000256" key="2">
    <source>
        <dbReference type="ARBA" id="ARBA00012052"/>
    </source>
</evidence>
<dbReference type="HAMAP" id="MF_00061">
    <property type="entry name" value="IspE"/>
    <property type="match status" value="1"/>
</dbReference>
<dbReference type="GO" id="GO:0019288">
    <property type="term" value="P:isopentenyl diphosphate biosynthetic process, methylerythritol 4-phosphate pathway"/>
    <property type="evidence" value="ECO:0007669"/>
    <property type="project" value="UniProtKB-UniRule"/>
</dbReference>
<comment type="function">
    <text evidence="9">Catalyzes the phosphorylation of the position 2 hydroxy group of 4-diphosphocytidyl-2C-methyl-D-erythritol.</text>
</comment>
<dbReference type="GO" id="GO:0005524">
    <property type="term" value="F:ATP binding"/>
    <property type="evidence" value="ECO:0007669"/>
    <property type="project" value="UniProtKB-UniRule"/>
</dbReference>
<accession>A0A5J4KI25</accession>
<keyword evidence="7 9" id="KW-0067">ATP-binding</keyword>
<dbReference type="InterPro" id="IPR006204">
    <property type="entry name" value="GHMP_kinase_N_dom"/>
</dbReference>
<dbReference type="GO" id="GO:0016114">
    <property type="term" value="P:terpenoid biosynthetic process"/>
    <property type="evidence" value="ECO:0007669"/>
    <property type="project" value="UniProtKB-UniRule"/>
</dbReference>
<feature type="domain" description="GHMP kinase N-terminal" evidence="10">
    <location>
        <begin position="80"/>
        <end position="158"/>
    </location>
</feature>
<dbReference type="Pfam" id="PF00288">
    <property type="entry name" value="GHMP_kinases_N"/>
    <property type="match status" value="1"/>
</dbReference>
<comment type="similarity">
    <text evidence="1 9">Belongs to the GHMP kinase family. IspE subfamily.</text>
</comment>
<dbReference type="InterPro" id="IPR004424">
    <property type="entry name" value="IspE"/>
</dbReference>
<evidence type="ECO:0000259" key="11">
    <source>
        <dbReference type="Pfam" id="PF08544"/>
    </source>
</evidence>
<evidence type="ECO:0000256" key="1">
    <source>
        <dbReference type="ARBA" id="ARBA00009684"/>
    </source>
</evidence>
<dbReference type="NCBIfam" id="TIGR00154">
    <property type="entry name" value="ispE"/>
    <property type="match status" value="1"/>
</dbReference>
<evidence type="ECO:0000256" key="6">
    <source>
        <dbReference type="ARBA" id="ARBA00022777"/>
    </source>
</evidence>
<dbReference type="PANTHER" id="PTHR43527:SF2">
    <property type="entry name" value="4-DIPHOSPHOCYTIDYL-2-C-METHYL-D-ERYTHRITOL KINASE, CHLOROPLASTIC"/>
    <property type="match status" value="1"/>
</dbReference>
<dbReference type="Gene3D" id="3.30.230.10">
    <property type="match status" value="1"/>
</dbReference>
<feature type="active site" evidence="9">
    <location>
        <position position="25"/>
    </location>
</feature>
<dbReference type="Gene3D" id="3.30.70.890">
    <property type="entry name" value="GHMP kinase, C-terminal domain"/>
    <property type="match status" value="1"/>
</dbReference>
<reference evidence="12 13" key="1">
    <citation type="submission" date="2019-10" db="EMBL/GenBank/DDBJ databases">
        <title>Dictyobacter vulcani sp. nov., within the class Ktedonobacteria, isolated from soil of volcanic Mt. Zao.</title>
        <authorList>
            <person name="Zheng Y."/>
            <person name="Wang C.M."/>
            <person name="Sakai Y."/>
            <person name="Abe K."/>
            <person name="Yokota A."/>
            <person name="Yabe S."/>
        </authorList>
    </citation>
    <scope>NUCLEOTIDE SEQUENCE [LARGE SCALE GENOMIC DNA]</scope>
    <source>
        <strain evidence="12 13">W12</strain>
    </source>
</reference>
<feature type="domain" description="GHMP kinase C-terminal" evidence="11">
    <location>
        <begin position="229"/>
        <end position="291"/>
    </location>
</feature>
<dbReference type="InterPro" id="IPR020568">
    <property type="entry name" value="Ribosomal_Su5_D2-typ_SF"/>
</dbReference>
<dbReference type="SUPFAM" id="SSF55060">
    <property type="entry name" value="GHMP Kinase, C-terminal domain"/>
    <property type="match status" value="1"/>
</dbReference>
<keyword evidence="6 9" id="KW-0418">Kinase</keyword>
<evidence type="ECO:0000313" key="13">
    <source>
        <dbReference type="Proteomes" id="UP000326912"/>
    </source>
</evidence>
<dbReference type="Pfam" id="PF08544">
    <property type="entry name" value="GHMP_kinases_C"/>
    <property type="match status" value="1"/>
</dbReference>
<keyword evidence="4 9" id="KW-0808">Transferase</keyword>
<dbReference type="EC" id="2.7.1.148" evidence="2 9"/>
<protein>
    <recommendedName>
        <fullName evidence="3 9">4-diphosphocytidyl-2-C-methyl-D-erythritol kinase</fullName>
        <shortName evidence="9">CMK</shortName>
        <ecNumber evidence="2 9">2.7.1.148</ecNumber>
    </recommendedName>
    <alternativeName>
        <fullName evidence="8 9">4-(cytidine-5'-diphospho)-2-C-methyl-D-erythritol kinase</fullName>
    </alternativeName>
</protein>
<evidence type="ECO:0000256" key="7">
    <source>
        <dbReference type="ARBA" id="ARBA00022840"/>
    </source>
</evidence>
<dbReference type="PANTHER" id="PTHR43527">
    <property type="entry name" value="4-DIPHOSPHOCYTIDYL-2-C-METHYL-D-ERYTHRITOL KINASE, CHLOROPLASTIC"/>
    <property type="match status" value="1"/>
</dbReference>
<dbReference type="PIRSF" id="PIRSF010376">
    <property type="entry name" value="IspE"/>
    <property type="match status" value="1"/>
</dbReference>
<organism evidence="12 13">
    <name type="scientific">Dictyobacter vulcani</name>
    <dbReference type="NCBI Taxonomy" id="2607529"/>
    <lineage>
        <taxon>Bacteria</taxon>
        <taxon>Bacillati</taxon>
        <taxon>Chloroflexota</taxon>
        <taxon>Ktedonobacteria</taxon>
        <taxon>Ktedonobacterales</taxon>
        <taxon>Dictyobacteraceae</taxon>
        <taxon>Dictyobacter</taxon>
    </lineage>
</organism>
<keyword evidence="5 9" id="KW-0547">Nucleotide-binding</keyword>
<dbReference type="SUPFAM" id="SSF54211">
    <property type="entry name" value="Ribosomal protein S5 domain 2-like"/>
    <property type="match status" value="1"/>
</dbReference>
<comment type="caution">
    <text evidence="12">The sequence shown here is derived from an EMBL/GenBank/DDBJ whole genome shotgun (WGS) entry which is preliminary data.</text>
</comment>
<comment type="pathway">
    <text evidence="9">Isoprenoid biosynthesis; isopentenyl diphosphate biosynthesis via DXP pathway; isopentenyl diphosphate from 1-deoxy-D-xylulose 5-phosphate: step 3/6.</text>
</comment>
<comment type="catalytic activity">
    <reaction evidence="9">
        <text>4-CDP-2-C-methyl-D-erythritol + ATP = 4-CDP-2-C-methyl-D-erythritol 2-phosphate + ADP + H(+)</text>
        <dbReference type="Rhea" id="RHEA:18437"/>
        <dbReference type="ChEBI" id="CHEBI:15378"/>
        <dbReference type="ChEBI" id="CHEBI:30616"/>
        <dbReference type="ChEBI" id="CHEBI:57823"/>
        <dbReference type="ChEBI" id="CHEBI:57919"/>
        <dbReference type="ChEBI" id="CHEBI:456216"/>
        <dbReference type="EC" id="2.7.1.148"/>
    </reaction>
</comment>
<dbReference type="Proteomes" id="UP000326912">
    <property type="component" value="Unassembled WGS sequence"/>
</dbReference>
<dbReference type="NCBIfam" id="NF011202">
    <property type="entry name" value="PRK14608.1"/>
    <property type="match status" value="1"/>
</dbReference>
<evidence type="ECO:0000256" key="9">
    <source>
        <dbReference type="HAMAP-Rule" id="MF_00061"/>
    </source>
</evidence>
<evidence type="ECO:0000313" key="12">
    <source>
        <dbReference type="EMBL" id="GER89124.1"/>
    </source>
</evidence>
<dbReference type="GO" id="GO:0050515">
    <property type="term" value="F:4-(cytidine 5'-diphospho)-2-C-methyl-D-erythritol kinase activity"/>
    <property type="evidence" value="ECO:0007669"/>
    <property type="project" value="UniProtKB-UniRule"/>
</dbReference>
<feature type="binding site" evidence="9">
    <location>
        <begin position="108"/>
        <end position="118"/>
    </location>
    <ligand>
        <name>ATP</name>
        <dbReference type="ChEBI" id="CHEBI:30616"/>
    </ligand>
</feature>
<dbReference type="InterPro" id="IPR036554">
    <property type="entry name" value="GHMP_kinase_C_sf"/>
</dbReference>
<evidence type="ECO:0000259" key="10">
    <source>
        <dbReference type="Pfam" id="PF00288"/>
    </source>
</evidence>
<sequence length="309" mass="33651">MNQSQDCPQQQATSGKVCFVQSYAKINLTLDVLGKRADGYHELATIMQTIDLYDTLCFTTTNEDRISMSCNRTELSNDNNLVVRAAQALRQKLGLRQGLTIELNKRVPVAAGLGGGSSNAAATLLALQRWWQLPVSMQELWEIAASLGSDVPFFLTGGLALCEGRGERITPLAAHWPAAMRWLLLVKPAIGVSTATVFRNLTSSDYTNGAWSRAIEVALQTQSGLQASDLYNSLERGVLAQYPEVAQARQEMLDAGAPYVRLSGSGPTLFSTFATLTEAAPVQQALHTQGYEVYLTRAINPANNDITYF</sequence>
<keyword evidence="13" id="KW-1185">Reference proteome</keyword>
<proteinExistence type="inferred from homology"/>
<evidence type="ECO:0000256" key="3">
    <source>
        <dbReference type="ARBA" id="ARBA00017473"/>
    </source>
</evidence>
<dbReference type="InterPro" id="IPR013750">
    <property type="entry name" value="GHMP_kinase_C_dom"/>
</dbReference>
<dbReference type="InterPro" id="IPR014721">
    <property type="entry name" value="Ribsml_uS5_D2-typ_fold_subgr"/>
</dbReference>
<dbReference type="EMBL" id="BKZW01000001">
    <property type="protein sequence ID" value="GER89124.1"/>
    <property type="molecule type" value="Genomic_DNA"/>
</dbReference>
<dbReference type="AlphaFoldDB" id="A0A5J4KI25"/>